<feature type="non-terminal residue" evidence="3">
    <location>
        <position position="1"/>
    </location>
</feature>
<accession>A0ABD0JRI8</accession>
<dbReference type="SMART" id="SM00494">
    <property type="entry name" value="ChtBD2"/>
    <property type="match status" value="1"/>
</dbReference>
<name>A0ABD0JRI8_9CAEN</name>
<organism evidence="3 4">
    <name type="scientific">Batillaria attramentaria</name>
    <dbReference type="NCBI Taxonomy" id="370345"/>
    <lineage>
        <taxon>Eukaryota</taxon>
        <taxon>Metazoa</taxon>
        <taxon>Spiralia</taxon>
        <taxon>Lophotrochozoa</taxon>
        <taxon>Mollusca</taxon>
        <taxon>Gastropoda</taxon>
        <taxon>Caenogastropoda</taxon>
        <taxon>Sorbeoconcha</taxon>
        <taxon>Cerithioidea</taxon>
        <taxon>Batillariidae</taxon>
        <taxon>Batillaria</taxon>
    </lineage>
</organism>
<dbReference type="EMBL" id="JACVVK020000355">
    <property type="protein sequence ID" value="KAK7477208.1"/>
    <property type="molecule type" value="Genomic_DNA"/>
</dbReference>
<reference evidence="3 4" key="1">
    <citation type="journal article" date="2023" name="Sci. Data">
        <title>Genome assembly of the Korean intertidal mud-creeper Batillaria attramentaria.</title>
        <authorList>
            <person name="Patra A.K."/>
            <person name="Ho P.T."/>
            <person name="Jun S."/>
            <person name="Lee S.J."/>
            <person name="Kim Y."/>
            <person name="Won Y.J."/>
        </authorList>
    </citation>
    <scope>NUCLEOTIDE SEQUENCE [LARGE SCALE GENOMIC DNA]</scope>
    <source>
        <strain evidence="3">Wonlab-2016</strain>
    </source>
</reference>
<evidence type="ECO:0000256" key="1">
    <source>
        <dbReference type="SAM" id="MobiDB-lite"/>
    </source>
</evidence>
<dbReference type="Gene3D" id="2.170.140.10">
    <property type="entry name" value="Chitin binding domain"/>
    <property type="match status" value="1"/>
</dbReference>
<dbReference type="PROSITE" id="PS50940">
    <property type="entry name" value="CHIT_BIND_II"/>
    <property type="match status" value="1"/>
</dbReference>
<feature type="compositionally biased region" description="Polar residues" evidence="1">
    <location>
        <begin position="1"/>
        <end position="11"/>
    </location>
</feature>
<dbReference type="Pfam" id="PF01607">
    <property type="entry name" value="CBM_14"/>
    <property type="match status" value="1"/>
</dbReference>
<sequence>LAASHVTQASPRYSEGSTGSTGYSCPTLFNFYGDVHDCRKFYRCFWGEAFAFYCPDGTRWSQVLLTCDHEYNVPCHGAGPAYNSNPTTPHDQSAYVDYDSNDYGGGDHGDHSSSSSYDDYNSYDKHGDQSYQYNGHTSSGYYDGGHHQTQTLSYGHQQQQQQQQPRIAYYDYNGYPSYISYNYDSQPYYHHNNHNNFRAYNNFMAGLGYKKK</sequence>
<evidence type="ECO:0000313" key="4">
    <source>
        <dbReference type="Proteomes" id="UP001519460"/>
    </source>
</evidence>
<dbReference type="Proteomes" id="UP001519460">
    <property type="component" value="Unassembled WGS sequence"/>
</dbReference>
<dbReference type="InterPro" id="IPR036508">
    <property type="entry name" value="Chitin-bd_dom_sf"/>
</dbReference>
<feature type="region of interest" description="Disordered" evidence="1">
    <location>
        <begin position="134"/>
        <end position="164"/>
    </location>
</feature>
<feature type="domain" description="Chitin-binding type-2" evidence="2">
    <location>
        <begin position="22"/>
        <end position="77"/>
    </location>
</feature>
<protein>
    <recommendedName>
        <fullName evidence="2">Chitin-binding type-2 domain-containing protein</fullName>
    </recommendedName>
</protein>
<feature type="region of interest" description="Disordered" evidence="1">
    <location>
        <begin position="1"/>
        <end position="20"/>
    </location>
</feature>
<proteinExistence type="predicted"/>
<dbReference type="AlphaFoldDB" id="A0ABD0JRI8"/>
<keyword evidence="4" id="KW-1185">Reference proteome</keyword>
<gene>
    <name evidence="3" type="ORF">BaRGS_00031519</name>
</gene>
<dbReference type="InterPro" id="IPR002557">
    <property type="entry name" value="Chitin-bd_dom"/>
</dbReference>
<feature type="compositionally biased region" description="Polar residues" evidence="1">
    <location>
        <begin position="147"/>
        <end position="156"/>
    </location>
</feature>
<dbReference type="SUPFAM" id="SSF57625">
    <property type="entry name" value="Invertebrate chitin-binding proteins"/>
    <property type="match status" value="1"/>
</dbReference>
<feature type="region of interest" description="Disordered" evidence="1">
    <location>
        <begin position="83"/>
        <end position="121"/>
    </location>
</feature>
<evidence type="ECO:0000259" key="2">
    <source>
        <dbReference type="PROSITE" id="PS50940"/>
    </source>
</evidence>
<comment type="caution">
    <text evidence="3">The sequence shown here is derived from an EMBL/GenBank/DDBJ whole genome shotgun (WGS) entry which is preliminary data.</text>
</comment>
<evidence type="ECO:0000313" key="3">
    <source>
        <dbReference type="EMBL" id="KAK7477208.1"/>
    </source>
</evidence>